<keyword evidence="1" id="KW-0378">Hydrolase</keyword>
<dbReference type="Pfam" id="PF12697">
    <property type="entry name" value="Abhydrolase_6"/>
    <property type="match status" value="1"/>
</dbReference>
<evidence type="ECO:0000259" key="2">
    <source>
        <dbReference type="Pfam" id="PF12697"/>
    </source>
</evidence>
<protein>
    <recommendedName>
        <fullName evidence="2">AB hydrolase-1 domain-containing protein</fullName>
    </recommendedName>
</protein>
<gene>
    <name evidence="3" type="ORF">GCM10017577_35140</name>
</gene>
<dbReference type="InterPro" id="IPR000073">
    <property type="entry name" value="AB_hydrolase_1"/>
</dbReference>
<dbReference type="InterPro" id="IPR000639">
    <property type="entry name" value="Epox_hydrolase-like"/>
</dbReference>
<dbReference type="PRINTS" id="PR00111">
    <property type="entry name" value="ABHYDROLASE"/>
</dbReference>
<dbReference type="PRINTS" id="PR00412">
    <property type="entry name" value="EPOXHYDRLASE"/>
</dbReference>
<comment type="caution">
    <text evidence="3">The sequence shown here is derived from an EMBL/GenBank/DDBJ whole genome shotgun (WGS) entry which is preliminary data.</text>
</comment>
<dbReference type="Proteomes" id="UP001143463">
    <property type="component" value="Unassembled WGS sequence"/>
</dbReference>
<dbReference type="SUPFAM" id="SSF53474">
    <property type="entry name" value="alpha/beta-Hydrolases"/>
    <property type="match status" value="1"/>
</dbReference>
<sequence>MSPAMDRVSVNGAELEVAVEGSGETIVFIHGGGMADSFLPVALDPVVRGHYRTVRYRRRGYGASSPVQGPVAVAEHASDCRALLGELGVQRAHVVGQSYGGAVALQLAVDAPEVVTTLALFEPALLAVPSGPIFFEQVAPVFQMYERGDRVGAVDAFMTAVSDSSWRRNVERTVPGGVEQAEKDAATLFESDLASLGTWELTAEQTATVRQPVLYVIGSRSLPVIREGRDLLRSWLFRMEDVVLDGATHFLQMEQPSAAAAALADFLKRHPTRA</sequence>
<dbReference type="PANTHER" id="PTHR43798">
    <property type="entry name" value="MONOACYLGLYCEROL LIPASE"/>
    <property type="match status" value="1"/>
</dbReference>
<dbReference type="Gene3D" id="3.40.50.1820">
    <property type="entry name" value="alpha/beta hydrolase"/>
    <property type="match status" value="1"/>
</dbReference>
<evidence type="ECO:0000313" key="3">
    <source>
        <dbReference type="EMBL" id="GLL12373.1"/>
    </source>
</evidence>
<evidence type="ECO:0000313" key="4">
    <source>
        <dbReference type="Proteomes" id="UP001143463"/>
    </source>
</evidence>
<dbReference type="InterPro" id="IPR029058">
    <property type="entry name" value="AB_hydrolase_fold"/>
</dbReference>
<dbReference type="EMBL" id="BSFQ01000013">
    <property type="protein sequence ID" value="GLL12373.1"/>
    <property type="molecule type" value="Genomic_DNA"/>
</dbReference>
<evidence type="ECO:0000256" key="1">
    <source>
        <dbReference type="ARBA" id="ARBA00022801"/>
    </source>
</evidence>
<proteinExistence type="predicted"/>
<reference evidence="3" key="2">
    <citation type="submission" date="2023-01" db="EMBL/GenBank/DDBJ databases">
        <authorList>
            <person name="Sun Q."/>
            <person name="Evtushenko L."/>
        </authorList>
    </citation>
    <scope>NUCLEOTIDE SEQUENCE</scope>
    <source>
        <strain evidence="3">VKM Ac-1069</strain>
    </source>
</reference>
<name>A0A9W6NX58_9PSEU</name>
<dbReference type="PANTHER" id="PTHR43798:SF31">
    <property type="entry name" value="AB HYDROLASE SUPERFAMILY PROTEIN YCLE"/>
    <property type="match status" value="1"/>
</dbReference>
<dbReference type="GO" id="GO:0016787">
    <property type="term" value="F:hydrolase activity"/>
    <property type="evidence" value="ECO:0007669"/>
    <property type="project" value="UniProtKB-KW"/>
</dbReference>
<dbReference type="InterPro" id="IPR050266">
    <property type="entry name" value="AB_hydrolase_sf"/>
</dbReference>
<accession>A0A9W6NX58</accession>
<keyword evidence="4" id="KW-1185">Reference proteome</keyword>
<organism evidence="3 4">
    <name type="scientific">Pseudonocardia halophobica</name>
    <dbReference type="NCBI Taxonomy" id="29401"/>
    <lineage>
        <taxon>Bacteria</taxon>
        <taxon>Bacillati</taxon>
        <taxon>Actinomycetota</taxon>
        <taxon>Actinomycetes</taxon>
        <taxon>Pseudonocardiales</taxon>
        <taxon>Pseudonocardiaceae</taxon>
        <taxon>Pseudonocardia</taxon>
    </lineage>
</organism>
<reference evidence="3" key="1">
    <citation type="journal article" date="2014" name="Int. J. Syst. Evol. Microbiol.">
        <title>Complete genome sequence of Corynebacterium casei LMG S-19264T (=DSM 44701T), isolated from a smear-ripened cheese.</title>
        <authorList>
            <consortium name="US DOE Joint Genome Institute (JGI-PGF)"/>
            <person name="Walter F."/>
            <person name="Albersmeier A."/>
            <person name="Kalinowski J."/>
            <person name="Ruckert C."/>
        </authorList>
    </citation>
    <scope>NUCLEOTIDE SEQUENCE</scope>
    <source>
        <strain evidence="3">VKM Ac-1069</strain>
    </source>
</reference>
<dbReference type="AlphaFoldDB" id="A0A9W6NX58"/>
<feature type="domain" description="AB hydrolase-1" evidence="2">
    <location>
        <begin position="26"/>
        <end position="261"/>
    </location>
</feature>
<dbReference type="GO" id="GO:0016020">
    <property type="term" value="C:membrane"/>
    <property type="evidence" value="ECO:0007669"/>
    <property type="project" value="TreeGrafter"/>
</dbReference>